<evidence type="ECO:0000313" key="2">
    <source>
        <dbReference type="Proteomes" id="UP000317243"/>
    </source>
</evidence>
<organism evidence="1 2">
    <name type="scientific">Thalassoglobus neptunius</name>
    <dbReference type="NCBI Taxonomy" id="1938619"/>
    <lineage>
        <taxon>Bacteria</taxon>
        <taxon>Pseudomonadati</taxon>
        <taxon>Planctomycetota</taxon>
        <taxon>Planctomycetia</taxon>
        <taxon>Planctomycetales</taxon>
        <taxon>Planctomycetaceae</taxon>
        <taxon>Thalassoglobus</taxon>
    </lineage>
</organism>
<dbReference type="Proteomes" id="UP000317243">
    <property type="component" value="Unassembled WGS sequence"/>
</dbReference>
<protein>
    <submittedName>
        <fullName evidence="1">Uncharacterized protein</fullName>
    </submittedName>
</protein>
<proteinExistence type="predicted"/>
<dbReference type="EMBL" id="SIHI01000001">
    <property type="protein sequence ID" value="TWT57520.1"/>
    <property type="molecule type" value="Genomic_DNA"/>
</dbReference>
<reference evidence="1 2" key="1">
    <citation type="submission" date="2019-02" db="EMBL/GenBank/DDBJ databases">
        <title>Deep-cultivation of Planctomycetes and their phenomic and genomic characterization uncovers novel biology.</title>
        <authorList>
            <person name="Wiegand S."/>
            <person name="Jogler M."/>
            <person name="Boedeker C."/>
            <person name="Pinto D."/>
            <person name="Vollmers J."/>
            <person name="Rivas-Marin E."/>
            <person name="Kohn T."/>
            <person name="Peeters S.H."/>
            <person name="Heuer A."/>
            <person name="Rast P."/>
            <person name="Oberbeckmann S."/>
            <person name="Bunk B."/>
            <person name="Jeske O."/>
            <person name="Meyerdierks A."/>
            <person name="Storesund J.E."/>
            <person name="Kallscheuer N."/>
            <person name="Luecker S."/>
            <person name="Lage O.M."/>
            <person name="Pohl T."/>
            <person name="Merkel B.J."/>
            <person name="Hornburger P."/>
            <person name="Mueller R.-W."/>
            <person name="Bruemmer F."/>
            <person name="Labrenz M."/>
            <person name="Spormann A.M."/>
            <person name="Op Den Camp H."/>
            <person name="Overmann J."/>
            <person name="Amann R."/>
            <person name="Jetten M.S.M."/>
            <person name="Mascher T."/>
            <person name="Medema M.H."/>
            <person name="Devos D.P."/>
            <person name="Kaster A.-K."/>
            <person name="Ovreas L."/>
            <person name="Rohde M."/>
            <person name="Galperin M.Y."/>
            <person name="Jogler C."/>
        </authorList>
    </citation>
    <scope>NUCLEOTIDE SEQUENCE [LARGE SCALE GENOMIC DNA]</scope>
    <source>
        <strain evidence="1 2">KOR42</strain>
    </source>
</reference>
<evidence type="ECO:0000313" key="1">
    <source>
        <dbReference type="EMBL" id="TWT57520.1"/>
    </source>
</evidence>
<sequence>MKSGEFVPTIADNLACGGFVVFVNVWPVTRAFTDGKGFGYSVTPDTTLSQMSLLLTLREFAPCSHAIDCACVLAVLRAKSGRRLLFVSDVSFLRVTPTEFLAVRRVHNPANVR</sequence>
<keyword evidence="2" id="KW-1185">Reference proteome</keyword>
<comment type="caution">
    <text evidence="1">The sequence shown here is derived from an EMBL/GenBank/DDBJ whole genome shotgun (WGS) entry which is preliminary data.</text>
</comment>
<gene>
    <name evidence="1" type="ORF">KOR42_08810</name>
</gene>
<accession>A0A5C5X3T2</accession>
<name>A0A5C5X3T2_9PLAN</name>
<dbReference type="AlphaFoldDB" id="A0A5C5X3T2"/>